<comment type="caution">
    <text evidence="1">The sequence shown here is derived from an EMBL/GenBank/DDBJ whole genome shotgun (WGS) entry which is preliminary data.</text>
</comment>
<gene>
    <name evidence="1" type="ORF">OIU84_026663</name>
</gene>
<sequence>MEQNTNKTSIF</sequence>
<evidence type="ECO:0000313" key="2">
    <source>
        <dbReference type="Proteomes" id="UP001162972"/>
    </source>
</evidence>
<evidence type="ECO:0000313" key="1">
    <source>
        <dbReference type="EMBL" id="KAJ6426121.1"/>
    </source>
</evidence>
<accession>A0AAD6KMJ8</accession>
<dbReference type="EMBL" id="JAPFFJ010000006">
    <property type="protein sequence ID" value="KAJ6426121.1"/>
    <property type="molecule type" value="Genomic_DNA"/>
</dbReference>
<proteinExistence type="predicted"/>
<keyword evidence="2" id="KW-1185">Reference proteome</keyword>
<protein>
    <submittedName>
        <fullName evidence="1">Uncharacterized protein</fullName>
    </submittedName>
</protein>
<reference evidence="1 2" key="1">
    <citation type="journal article" date="2023" name="Int. J. Mol. Sci.">
        <title>De Novo Assembly and Annotation of 11 Diverse Shrub Willow (Salix) Genomes Reveals Novel Gene Organization in Sex-Linked Regions.</title>
        <authorList>
            <person name="Hyden B."/>
            <person name="Feng K."/>
            <person name="Yates T.B."/>
            <person name="Jawdy S."/>
            <person name="Cereghino C."/>
            <person name="Smart L.B."/>
            <person name="Muchero W."/>
        </authorList>
    </citation>
    <scope>NUCLEOTIDE SEQUENCE [LARGE SCALE GENOMIC DNA]</scope>
    <source>
        <tissue evidence="1">Shoot tip</tissue>
    </source>
</reference>
<dbReference type="Proteomes" id="UP001162972">
    <property type="component" value="Chromosome 16"/>
</dbReference>
<organism evidence="1 2">
    <name type="scientific">Salix udensis</name>
    <dbReference type="NCBI Taxonomy" id="889485"/>
    <lineage>
        <taxon>Eukaryota</taxon>
        <taxon>Viridiplantae</taxon>
        <taxon>Streptophyta</taxon>
        <taxon>Embryophyta</taxon>
        <taxon>Tracheophyta</taxon>
        <taxon>Spermatophyta</taxon>
        <taxon>Magnoliopsida</taxon>
        <taxon>eudicotyledons</taxon>
        <taxon>Gunneridae</taxon>
        <taxon>Pentapetalae</taxon>
        <taxon>rosids</taxon>
        <taxon>fabids</taxon>
        <taxon>Malpighiales</taxon>
        <taxon>Salicaceae</taxon>
        <taxon>Saliceae</taxon>
        <taxon>Salix</taxon>
    </lineage>
</organism>
<name>A0AAD6KMJ8_9ROSI</name>